<evidence type="ECO:0000256" key="2">
    <source>
        <dbReference type="ARBA" id="ARBA00005189"/>
    </source>
</evidence>
<comment type="pathway">
    <text evidence="2">Lipid metabolism.</text>
</comment>
<keyword evidence="9" id="KW-0408">Iron</keyword>
<protein>
    <recommendedName>
        <fullName evidence="13">Cytochrome b5 heme-binding domain-containing protein</fullName>
    </recommendedName>
</protein>
<dbReference type="VEuPathDB" id="FungiDB:AMAG_16244"/>
<evidence type="ECO:0000256" key="9">
    <source>
        <dbReference type="ARBA" id="ARBA00023004"/>
    </source>
</evidence>
<evidence type="ECO:0000256" key="1">
    <source>
        <dbReference type="ARBA" id="ARBA00004141"/>
    </source>
</evidence>
<feature type="transmembrane region" description="Helical" evidence="12">
    <location>
        <begin position="319"/>
        <end position="336"/>
    </location>
</feature>
<dbReference type="Gene3D" id="3.10.120.10">
    <property type="entry name" value="Cytochrome b5-like heme/steroid binding domain"/>
    <property type="match status" value="1"/>
</dbReference>
<accession>A0A0L0TAA8</accession>
<dbReference type="GO" id="GO:0006629">
    <property type="term" value="P:lipid metabolic process"/>
    <property type="evidence" value="ECO:0007669"/>
    <property type="project" value="UniProtKB-KW"/>
</dbReference>
<dbReference type="Proteomes" id="UP000054350">
    <property type="component" value="Unassembled WGS sequence"/>
</dbReference>
<dbReference type="OMA" id="QHVVGKD"/>
<evidence type="ECO:0000256" key="7">
    <source>
        <dbReference type="ARBA" id="ARBA00022989"/>
    </source>
</evidence>
<dbReference type="GO" id="GO:0016020">
    <property type="term" value="C:membrane"/>
    <property type="evidence" value="ECO:0007669"/>
    <property type="project" value="UniProtKB-SubCell"/>
</dbReference>
<evidence type="ECO:0000259" key="13">
    <source>
        <dbReference type="PROSITE" id="PS50255"/>
    </source>
</evidence>
<sequence>MAPPNAQPPPAALVAAAVAANNTSSTRKNKYARDKAREWQWADVKDAVENHGRILFVYKQDVYDVTAWAKNHPGGELALRHLNGKDATDQMRVFHPPPVLAKLPMYRAGTLAPAARAAPAPPLIVDPALYGDEPHQTYDASLLKPILDHPHLAPKGHAVHTMNHPDAIPLESAAFIEYCDRVVTKYRELDAEIRARGLYETRMSFYWLNLAKFVTLLGFTVYSVTQILSPASTGALEMSGIAYWSLLLVTAVALGMFWHQNAFVAHDAGHISVTRNYTADWTIGWILGNLTGGISIGWWKKSHNVHHIITNHPEHDPDIQHLPFFAISSVFLRNVWSSFHRKTMVFDAAAKVLVRVQHYSYYLIMAFARFNLYAQSFIYLATDTDTNKNRTIELTGLVLFWAWFGTLMSYLKADPAGLIVFVLLSHATTFLLHLQITLSHFAMSVHEVAAHEPFPSRQLRTTMDIDCPTWLDWFHGGLQFQAIHHLFPRLPRTSFRAVRPLIMKFADDAGITYHHVPFIQGNGMMLSNFAEVARQIRIVFRREKLDKKGI</sequence>
<evidence type="ECO:0000256" key="4">
    <source>
        <dbReference type="ARBA" id="ARBA00022617"/>
    </source>
</evidence>
<dbReference type="PROSITE" id="PS50255">
    <property type="entry name" value="CYTOCHROME_B5_2"/>
    <property type="match status" value="1"/>
</dbReference>
<evidence type="ECO:0000313" key="15">
    <source>
        <dbReference type="Proteomes" id="UP000054350"/>
    </source>
</evidence>
<dbReference type="SUPFAM" id="SSF55856">
    <property type="entry name" value="Cytochrome b5-like heme/steroid binding domain"/>
    <property type="match status" value="1"/>
</dbReference>
<dbReference type="CDD" id="cd03506">
    <property type="entry name" value="Delta6-FADS-like"/>
    <property type="match status" value="1"/>
</dbReference>
<evidence type="ECO:0000256" key="5">
    <source>
        <dbReference type="ARBA" id="ARBA00022692"/>
    </source>
</evidence>
<dbReference type="OrthoDB" id="260091at2759"/>
<comment type="similarity">
    <text evidence="3">Belongs to the fatty acid desaturase type 1 family.</text>
</comment>
<feature type="transmembrane region" description="Helical" evidence="12">
    <location>
        <begin position="361"/>
        <end position="382"/>
    </location>
</feature>
<feature type="transmembrane region" description="Helical" evidence="12">
    <location>
        <begin position="418"/>
        <end position="436"/>
    </location>
</feature>
<reference evidence="15" key="2">
    <citation type="submission" date="2009-11" db="EMBL/GenBank/DDBJ databases">
        <title>The Genome Sequence of Allomyces macrogynus strain ATCC 38327.</title>
        <authorList>
            <consortium name="The Broad Institute Genome Sequencing Platform"/>
            <person name="Russ C."/>
            <person name="Cuomo C."/>
            <person name="Shea T."/>
            <person name="Young S.K."/>
            <person name="Zeng Q."/>
            <person name="Koehrsen M."/>
            <person name="Haas B."/>
            <person name="Borodovsky M."/>
            <person name="Guigo R."/>
            <person name="Alvarado L."/>
            <person name="Berlin A."/>
            <person name="Borenstein D."/>
            <person name="Chen Z."/>
            <person name="Engels R."/>
            <person name="Freedman E."/>
            <person name="Gellesch M."/>
            <person name="Goldberg J."/>
            <person name="Griggs A."/>
            <person name="Gujja S."/>
            <person name="Heiman D."/>
            <person name="Hepburn T."/>
            <person name="Howarth C."/>
            <person name="Jen D."/>
            <person name="Larson L."/>
            <person name="Lewis B."/>
            <person name="Mehta T."/>
            <person name="Park D."/>
            <person name="Pearson M."/>
            <person name="Roberts A."/>
            <person name="Saif S."/>
            <person name="Shenoy N."/>
            <person name="Sisk P."/>
            <person name="Stolte C."/>
            <person name="Sykes S."/>
            <person name="Walk T."/>
            <person name="White J."/>
            <person name="Yandava C."/>
            <person name="Burger G."/>
            <person name="Gray M.W."/>
            <person name="Holland P.W.H."/>
            <person name="King N."/>
            <person name="Lang F.B.F."/>
            <person name="Roger A.J."/>
            <person name="Ruiz-Trillo I."/>
            <person name="Lander E."/>
            <person name="Nusbaum C."/>
        </authorList>
    </citation>
    <scope>NUCLEOTIDE SEQUENCE [LARGE SCALE GENOMIC DNA]</scope>
    <source>
        <strain evidence="15">ATCC 38327</strain>
    </source>
</reference>
<dbReference type="GO" id="GO:0046872">
    <property type="term" value="F:metal ion binding"/>
    <property type="evidence" value="ECO:0007669"/>
    <property type="project" value="UniProtKB-KW"/>
</dbReference>
<gene>
    <name evidence="14" type="ORF">AMAG_16244</name>
</gene>
<dbReference type="GO" id="GO:0016717">
    <property type="term" value="F:oxidoreductase activity, acting on paired donors, with oxidation of a pair of donors resulting in the reduction of molecular oxygen to two molecules of water"/>
    <property type="evidence" value="ECO:0007669"/>
    <property type="project" value="TreeGrafter"/>
</dbReference>
<evidence type="ECO:0000256" key="3">
    <source>
        <dbReference type="ARBA" id="ARBA00009295"/>
    </source>
</evidence>
<dbReference type="Pfam" id="PF00487">
    <property type="entry name" value="FA_desaturase"/>
    <property type="match status" value="1"/>
</dbReference>
<evidence type="ECO:0000256" key="10">
    <source>
        <dbReference type="ARBA" id="ARBA00023098"/>
    </source>
</evidence>
<dbReference type="InterPro" id="IPR005804">
    <property type="entry name" value="FA_desaturase_dom"/>
</dbReference>
<feature type="domain" description="Cytochrome b5 heme-binding" evidence="13">
    <location>
        <begin position="36"/>
        <end position="112"/>
    </location>
</feature>
<comment type="subcellular location">
    <subcellularLocation>
        <location evidence="1">Membrane</location>
        <topology evidence="1">Multi-pass membrane protein</topology>
    </subcellularLocation>
</comment>
<dbReference type="SMART" id="SM01117">
    <property type="entry name" value="Cyt-b5"/>
    <property type="match status" value="1"/>
</dbReference>
<keyword evidence="6" id="KW-0479">Metal-binding</keyword>
<keyword evidence="4" id="KW-0349">Heme</keyword>
<feature type="transmembrane region" description="Helical" evidence="12">
    <location>
        <begin position="394"/>
        <end position="411"/>
    </location>
</feature>
<keyword evidence="5 12" id="KW-0812">Transmembrane</keyword>
<feature type="transmembrane region" description="Helical" evidence="12">
    <location>
        <begin position="279"/>
        <end position="299"/>
    </location>
</feature>
<dbReference type="PANTHER" id="PTHR19353:SF30">
    <property type="entry name" value="DELTA 8-(E)-SPHINGOLIPID DESATURASE"/>
    <property type="match status" value="1"/>
</dbReference>
<dbReference type="eggNOG" id="KOG4232">
    <property type="taxonomic scope" value="Eukaryota"/>
</dbReference>
<keyword evidence="10" id="KW-0443">Lipid metabolism</keyword>
<dbReference type="InterPro" id="IPR012171">
    <property type="entry name" value="Fatty_acid_desaturase"/>
</dbReference>
<proteinExistence type="inferred from homology"/>
<dbReference type="InterPro" id="IPR036400">
    <property type="entry name" value="Cyt_B5-like_heme/steroid_sf"/>
</dbReference>
<evidence type="ECO:0000256" key="8">
    <source>
        <dbReference type="ARBA" id="ARBA00023002"/>
    </source>
</evidence>
<evidence type="ECO:0000256" key="11">
    <source>
        <dbReference type="ARBA" id="ARBA00023136"/>
    </source>
</evidence>
<keyword evidence="15" id="KW-1185">Reference proteome</keyword>
<organism evidence="14 15">
    <name type="scientific">Allomyces macrogynus (strain ATCC 38327)</name>
    <name type="common">Allomyces javanicus var. macrogynus</name>
    <dbReference type="NCBI Taxonomy" id="578462"/>
    <lineage>
        <taxon>Eukaryota</taxon>
        <taxon>Fungi</taxon>
        <taxon>Fungi incertae sedis</taxon>
        <taxon>Blastocladiomycota</taxon>
        <taxon>Blastocladiomycetes</taxon>
        <taxon>Blastocladiales</taxon>
        <taxon>Blastocladiaceae</taxon>
        <taxon>Allomyces</taxon>
    </lineage>
</organism>
<dbReference type="STRING" id="578462.A0A0L0TAA8"/>
<evidence type="ECO:0000256" key="12">
    <source>
        <dbReference type="SAM" id="Phobius"/>
    </source>
</evidence>
<name>A0A0L0TAA8_ALLM3</name>
<dbReference type="PIRSF" id="PIRSF015921">
    <property type="entry name" value="FA_sphinglp_des"/>
    <property type="match status" value="1"/>
</dbReference>
<feature type="transmembrane region" description="Helical" evidence="12">
    <location>
        <begin position="206"/>
        <end position="229"/>
    </location>
</feature>
<keyword evidence="7 12" id="KW-1133">Transmembrane helix</keyword>
<reference evidence="14 15" key="1">
    <citation type="submission" date="2009-11" db="EMBL/GenBank/DDBJ databases">
        <title>Annotation of Allomyces macrogynus ATCC 38327.</title>
        <authorList>
            <consortium name="The Broad Institute Genome Sequencing Platform"/>
            <person name="Russ C."/>
            <person name="Cuomo C."/>
            <person name="Burger G."/>
            <person name="Gray M.W."/>
            <person name="Holland P.W.H."/>
            <person name="King N."/>
            <person name="Lang F.B.F."/>
            <person name="Roger A.J."/>
            <person name="Ruiz-Trillo I."/>
            <person name="Young S.K."/>
            <person name="Zeng Q."/>
            <person name="Gargeya S."/>
            <person name="Fitzgerald M."/>
            <person name="Haas B."/>
            <person name="Abouelleil A."/>
            <person name="Alvarado L."/>
            <person name="Arachchi H.M."/>
            <person name="Berlin A."/>
            <person name="Chapman S.B."/>
            <person name="Gearin G."/>
            <person name="Goldberg J."/>
            <person name="Griggs A."/>
            <person name="Gujja S."/>
            <person name="Hansen M."/>
            <person name="Heiman D."/>
            <person name="Howarth C."/>
            <person name="Larimer J."/>
            <person name="Lui A."/>
            <person name="MacDonald P.J.P."/>
            <person name="McCowen C."/>
            <person name="Montmayeur A."/>
            <person name="Murphy C."/>
            <person name="Neiman D."/>
            <person name="Pearson M."/>
            <person name="Priest M."/>
            <person name="Roberts A."/>
            <person name="Saif S."/>
            <person name="Shea T."/>
            <person name="Sisk P."/>
            <person name="Stolte C."/>
            <person name="Sykes S."/>
            <person name="Wortman J."/>
            <person name="Nusbaum C."/>
            <person name="Birren B."/>
        </authorList>
    </citation>
    <scope>NUCLEOTIDE SEQUENCE [LARGE SCALE GENOMIC DNA]</scope>
    <source>
        <strain evidence="14 15">ATCC 38327</strain>
    </source>
</reference>
<dbReference type="Pfam" id="PF00173">
    <property type="entry name" value="Cyt-b5"/>
    <property type="match status" value="1"/>
</dbReference>
<evidence type="ECO:0000313" key="14">
    <source>
        <dbReference type="EMBL" id="KNE71692.1"/>
    </source>
</evidence>
<keyword evidence="8" id="KW-0560">Oxidoreductase</keyword>
<feature type="transmembrane region" description="Helical" evidence="12">
    <location>
        <begin position="241"/>
        <end position="258"/>
    </location>
</feature>
<dbReference type="InterPro" id="IPR001199">
    <property type="entry name" value="Cyt_B5-like_heme/steroid-bd"/>
</dbReference>
<evidence type="ECO:0000256" key="6">
    <source>
        <dbReference type="ARBA" id="ARBA00022723"/>
    </source>
</evidence>
<dbReference type="EMBL" id="GG745373">
    <property type="protein sequence ID" value="KNE71692.1"/>
    <property type="molecule type" value="Genomic_DNA"/>
</dbReference>
<dbReference type="PANTHER" id="PTHR19353">
    <property type="entry name" value="FATTY ACID DESATURASE 2"/>
    <property type="match status" value="1"/>
</dbReference>
<keyword evidence="11 12" id="KW-0472">Membrane</keyword>
<dbReference type="AlphaFoldDB" id="A0A0L0TAA8"/>